<dbReference type="InterPro" id="IPR050595">
    <property type="entry name" value="Bact_response_regulator"/>
</dbReference>
<evidence type="ECO:0000256" key="1">
    <source>
        <dbReference type="ARBA" id="ARBA00022553"/>
    </source>
</evidence>
<evidence type="ECO:0000259" key="3">
    <source>
        <dbReference type="PROSITE" id="PS50110"/>
    </source>
</evidence>
<feature type="modified residue" description="4-aspartylphosphate" evidence="2">
    <location>
        <position position="57"/>
    </location>
</feature>
<dbReference type="EMBL" id="QFPN01000001">
    <property type="protein sequence ID" value="PZQ19249.1"/>
    <property type="molecule type" value="Genomic_DNA"/>
</dbReference>
<evidence type="ECO:0000313" key="4">
    <source>
        <dbReference type="EMBL" id="PZQ19249.1"/>
    </source>
</evidence>
<dbReference type="NCBIfam" id="NF009974">
    <property type="entry name" value="PRK13435.1-6"/>
    <property type="match status" value="1"/>
</dbReference>
<comment type="caution">
    <text evidence="4">The sequence shown here is derived from an EMBL/GenBank/DDBJ whole genome shotgun (WGS) entry which is preliminary data.</text>
</comment>
<dbReference type="PANTHER" id="PTHR44591:SF18">
    <property type="entry name" value="REGULATORY PROTEIN"/>
    <property type="match status" value="1"/>
</dbReference>
<evidence type="ECO:0000256" key="2">
    <source>
        <dbReference type="PROSITE-ProRule" id="PRU00169"/>
    </source>
</evidence>
<accession>A0A2W5KSY4</accession>
<dbReference type="SUPFAM" id="SSF52172">
    <property type="entry name" value="CheY-like"/>
    <property type="match status" value="1"/>
</dbReference>
<keyword evidence="1 2" id="KW-0597">Phosphoprotein</keyword>
<reference evidence="4 5" key="1">
    <citation type="submission" date="2017-08" db="EMBL/GenBank/DDBJ databases">
        <title>Infants hospitalized years apart are colonized by the same room-sourced microbial strains.</title>
        <authorList>
            <person name="Brooks B."/>
            <person name="Olm M.R."/>
            <person name="Firek B.A."/>
            <person name="Baker R."/>
            <person name="Thomas B.C."/>
            <person name="Morowitz M.J."/>
            <person name="Banfield J.F."/>
        </authorList>
    </citation>
    <scope>NUCLEOTIDE SEQUENCE [LARGE SCALE GENOMIC DNA]</scope>
    <source>
        <strain evidence="4">S2_005_003_R2_43</strain>
    </source>
</reference>
<dbReference type="InterPro" id="IPR001789">
    <property type="entry name" value="Sig_transdc_resp-reg_receiver"/>
</dbReference>
<evidence type="ECO:0000313" key="5">
    <source>
        <dbReference type="Proteomes" id="UP000249577"/>
    </source>
</evidence>
<dbReference type="PANTHER" id="PTHR44591">
    <property type="entry name" value="STRESS RESPONSE REGULATOR PROTEIN 1"/>
    <property type="match status" value="1"/>
</dbReference>
<organism evidence="4 5">
    <name type="scientific">Ancylobacter novellus</name>
    <name type="common">Thiobacillus novellus</name>
    <dbReference type="NCBI Taxonomy" id="921"/>
    <lineage>
        <taxon>Bacteria</taxon>
        <taxon>Pseudomonadati</taxon>
        <taxon>Pseudomonadota</taxon>
        <taxon>Alphaproteobacteria</taxon>
        <taxon>Hyphomicrobiales</taxon>
        <taxon>Xanthobacteraceae</taxon>
        <taxon>Ancylobacter</taxon>
    </lineage>
</organism>
<name>A0A2W5KSY4_ANCNO</name>
<dbReference type="Proteomes" id="UP000249577">
    <property type="component" value="Unassembled WGS sequence"/>
</dbReference>
<dbReference type="AlphaFoldDB" id="A0A2W5KSY4"/>
<dbReference type="PROSITE" id="PS50110">
    <property type="entry name" value="RESPONSE_REGULATORY"/>
    <property type="match status" value="1"/>
</dbReference>
<dbReference type="SMART" id="SM00448">
    <property type="entry name" value="REC"/>
    <property type="match status" value="1"/>
</dbReference>
<sequence>METAAIRVLVVEDEVLVAAEIEFLIAEAGMETLGVAISSEEALTMIEDHRPELVLLDVHLADGPTGVEVARRAAALHGVAVLFMTANRRRLPNDFAGALGSVAKPYTEWGMRAALRFVAECMRDGGATRPSPSSLELAPAWAKKWFVPETGHQTH</sequence>
<dbReference type="GO" id="GO:0000160">
    <property type="term" value="P:phosphorelay signal transduction system"/>
    <property type="evidence" value="ECO:0007669"/>
    <property type="project" value="InterPro"/>
</dbReference>
<dbReference type="Gene3D" id="3.40.50.2300">
    <property type="match status" value="1"/>
</dbReference>
<gene>
    <name evidence="4" type="ORF">DI565_02415</name>
</gene>
<dbReference type="Pfam" id="PF00072">
    <property type="entry name" value="Response_reg"/>
    <property type="match status" value="1"/>
</dbReference>
<protein>
    <submittedName>
        <fullName evidence="4">Response regulator</fullName>
    </submittedName>
</protein>
<dbReference type="InterPro" id="IPR011006">
    <property type="entry name" value="CheY-like_superfamily"/>
</dbReference>
<feature type="domain" description="Response regulatory" evidence="3">
    <location>
        <begin position="7"/>
        <end position="119"/>
    </location>
</feature>
<proteinExistence type="predicted"/>